<name>A0AA90TZ75_9EURY</name>
<dbReference type="InterPro" id="IPR006626">
    <property type="entry name" value="PbH1"/>
</dbReference>
<keyword evidence="2" id="KW-0677">Repeat</keyword>
<dbReference type="Gene3D" id="2.60.40.10">
    <property type="entry name" value="Immunoglobulins"/>
    <property type="match status" value="2"/>
</dbReference>
<dbReference type="Proteomes" id="UP001185015">
    <property type="component" value="Unassembled WGS sequence"/>
</dbReference>
<dbReference type="SMART" id="SM00710">
    <property type="entry name" value="PbH1"/>
    <property type="match status" value="8"/>
</dbReference>
<keyword evidence="5" id="KW-1185">Reference proteome</keyword>
<dbReference type="CDD" id="cd08547">
    <property type="entry name" value="Type_II_cohesin"/>
    <property type="match status" value="1"/>
</dbReference>
<reference evidence="4 5" key="1">
    <citation type="submission" date="2023-07" db="EMBL/GenBank/DDBJ databases">
        <title>Genomic Encyclopedia of Type Strains, Phase IV (KMG-IV): sequencing the most valuable type-strain genomes for metagenomic binning, comparative biology and taxonomic classification.</title>
        <authorList>
            <person name="Goeker M."/>
        </authorList>
    </citation>
    <scope>NUCLEOTIDE SEQUENCE [LARGE SCALE GENOMIC DNA]</scope>
    <source>
        <strain evidence="4 5">DSM 17273</strain>
    </source>
</reference>
<evidence type="ECO:0000313" key="4">
    <source>
        <dbReference type="EMBL" id="MDR6222433.1"/>
    </source>
</evidence>
<dbReference type="InterPro" id="IPR015919">
    <property type="entry name" value="Cadherin-like_sf"/>
</dbReference>
<evidence type="ECO:0000259" key="3">
    <source>
        <dbReference type="PROSITE" id="PS51766"/>
    </source>
</evidence>
<dbReference type="InterPro" id="IPR036439">
    <property type="entry name" value="Dockerin_dom_sf"/>
</dbReference>
<dbReference type="InterPro" id="IPR013687">
    <property type="entry name" value="Disaggr-rel"/>
</dbReference>
<dbReference type="Pfam" id="PF06848">
    <property type="entry name" value="Disaggr_repeat"/>
    <property type="match status" value="1"/>
</dbReference>
<dbReference type="GO" id="GO:0005509">
    <property type="term" value="F:calcium ion binding"/>
    <property type="evidence" value="ECO:0007669"/>
    <property type="project" value="InterPro"/>
</dbReference>
<sequence length="1033" mass="111954">MGSTAPIVYVATDGSGDYNTDGTADEVQINQATAFVNAHPEYDTVYIKAGNYEIANTVIFYSNMNLQGAGVDDTIITLVDECMFPQYKSLFEPATRAAHNFKIHDFQVDGNYFAQKYVRTVYGEPAVHGRSFMDGFGFRHNGPNGDRSDPYDFEIYNMEIHHIANDGIKINGDGKPANMNIHDNEFYWTGHDDIYIHGSDGVYIHDNLVSVLNGDCGFRIENTDNVVITNNIMQTDPSALHGLSAIYLSLTGASYTCQNYEISYNEIKTHQEFGVVVCNRVTGTPALDKASDLYIHHNLIYDSTGYGSHSGGIQINGWDNTVIENNVIDSSEGDGIITRNRFGMGSTTGYKIYIRNNIITGSNYNSAFSSSGYGINNYLDSRHDLILENNNVWDNEKGNYRNVGSYASDLNVDPLFVDRANHDYRLRSNSPIIDAGIGVYGSDDSKPAPSNTAPVLNAIGDRTVDEGSTLISTVSATDVNGDSLAYSATGLPSGASIGSSTGAFSWTPSEGQEGTHSVTFEVTDGQLTDSEEVTITVIRNTATAPSLVYDNRLRESTPDTTLAEDNYIDIGHFDGTGRYRDVMWFNLSTYNTTDTVSDATLSLYWYYPENSPRNQDTVVEIYRAADWNSDDVSWNNKAAGTPWNNAGGDWFDVNNVAQGSEPYASITFDANDLPDNRYYEFDITELVQDYVSGEYDNTGFFLKAQNEHDNYIAFYSSDWSNENQRPKLTIGHATESDSVIGPANPSITPVHLLASSDQVTPGETFTVDVLIDPAVPITGAQLDLLFDGSKLTAGSVTEGNLFDQNGASTFFSSGIMLNNDGKIEEVYSSIIGSESVTSQGVMATISMTAGSATGMAEIDLANVVISDTNSNLMPFTTSKATVLVDTAPVIDQIGAKYVDETSTLTFAVSATDADGDILIYSAAGLPVGASFDSASGEFIWTPSEGQAGTYVVTSEVTDGYLADSESFTIKVNAAYPRADVNEDGIVNILDITLVGQNIGSSAESDPRCDVNQDGLINILDLTAVAQNFGDIVN</sequence>
<dbReference type="Gene3D" id="1.10.1330.10">
    <property type="entry name" value="Dockerin domain"/>
    <property type="match status" value="1"/>
</dbReference>
<dbReference type="InterPro" id="IPR008965">
    <property type="entry name" value="CBM2/CBM3_carb-bd_dom_sf"/>
</dbReference>
<dbReference type="GO" id="GO:0000272">
    <property type="term" value="P:polysaccharide catabolic process"/>
    <property type="evidence" value="ECO:0007669"/>
    <property type="project" value="InterPro"/>
</dbReference>
<dbReference type="InterPro" id="IPR002105">
    <property type="entry name" value="Dockerin_1_rpt"/>
</dbReference>
<accession>A0AA90TZ75</accession>
<organism evidence="4 5">
    <name type="scientific">Methanococcoides alaskense</name>
    <dbReference type="NCBI Taxonomy" id="325778"/>
    <lineage>
        <taxon>Archaea</taxon>
        <taxon>Methanobacteriati</taxon>
        <taxon>Methanobacteriota</taxon>
        <taxon>Stenosarchaea group</taxon>
        <taxon>Methanomicrobia</taxon>
        <taxon>Methanosarcinales</taxon>
        <taxon>Methanosarcinaceae</taxon>
        <taxon>Methanococcoides</taxon>
    </lineage>
</organism>
<dbReference type="InterPro" id="IPR002102">
    <property type="entry name" value="Cohesin_dom"/>
</dbReference>
<protein>
    <recommendedName>
        <fullName evidence="1">Probable pectate lyase C</fullName>
    </recommendedName>
</protein>
<evidence type="ECO:0000313" key="5">
    <source>
        <dbReference type="Proteomes" id="UP001185015"/>
    </source>
</evidence>
<dbReference type="InterPro" id="IPR016134">
    <property type="entry name" value="Dockerin_dom"/>
</dbReference>
<dbReference type="GO" id="GO:0004553">
    <property type="term" value="F:hydrolase activity, hydrolyzing O-glycosyl compounds"/>
    <property type="evidence" value="ECO:0007669"/>
    <property type="project" value="InterPro"/>
</dbReference>
<dbReference type="SUPFAM" id="SSF49313">
    <property type="entry name" value="Cadherin-like"/>
    <property type="match status" value="2"/>
</dbReference>
<dbReference type="AlphaFoldDB" id="A0AA90TZ75"/>
<feature type="domain" description="Dockerin" evidence="3">
    <location>
        <begin position="973"/>
        <end position="1033"/>
    </location>
</feature>
<dbReference type="InterPro" id="IPR012334">
    <property type="entry name" value="Pectin_lyas_fold"/>
</dbReference>
<proteinExistence type="predicted"/>
<dbReference type="SUPFAM" id="SSF51126">
    <property type="entry name" value="Pectin lyase-like"/>
    <property type="match status" value="1"/>
</dbReference>
<dbReference type="SUPFAM" id="SSF49384">
    <property type="entry name" value="Carbohydrate-binding domain"/>
    <property type="match status" value="1"/>
</dbReference>
<dbReference type="Pfam" id="PF08480">
    <property type="entry name" value="Disaggr_assoc"/>
    <property type="match status" value="1"/>
</dbReference>
<dbReference type="InterPro" id="IPR013783">
    <property type="entry name" value="Ig-like_fold"/>
</dbReference>
<dbReference type="InterPro" id="IPR018247">
    <property type="entry name" value="EF_Hand_1_Ca_BS"/>
</dbReference>
<dbReference type="Gene3D" id="2.60.40.680">
    <property type="match status" value="1"/>
</dbReference>
<dbReference type="Pfam" id="PF00404">
    <property type="entry name" value="Dockerin_1"/>
    <property type="match status" value="1"/>
</dbReference>
<dbReference type="PANTHER" id="PTHR22990:SF15">
    <property type="entry name" value="F-BOX ONLY PROTEIN 10"/>
    <property type="match status" value="1"/>
</dbReference>
<dbReference type="InterPro" id="IPR051550">
    <property type="entry name" value="SCF-Subunits/Alg-Epimerases"/>
</dbReference>
<dbReference type="NCBIfam" id="NF033679">
    <property type="entry name" value="DNRLRE_dom"/>
    <property type="match status" value="1"/>
</dbReference>
<dbReference type="SUPFAM" id="SSF63446">
    <property type="entry name" value="Type I dockerin domain"/>
    <property type="match status" value="1"/>
</dbReference>
<dbReference type="Pfam" id="PF00963">
    <property type="entry name" value="Cohesin"/>
    <property type="match status" value="1"/>
</dbReference>
<dbReference type="PANTHER" id="PTHR22990">
    <property type="entry name" value="F-BOX ONLY PROTEIN"/>
    <property type="match status" value="1"/>
</dbReference>
<dbReference type="EMBL" id="JAVDQI010000002">
    <property type="protein sequence ID" value="MDR6222433.1"/>
    <property type="molecule type" value="Genomic_DNA"/>
</dbReference>
<dbReference type="PROSITE" id="PS51766">
    <property type="entry name" value="DOCKERIN"/>
    <property type="match status" value="1"/>
</dbReference>
<gene>
    <name evidence="4" type="ORF">J2750_000878</name>
</gene>
<evidence type="ECO:0000256" key="1">
    <source>
        <dbReference type="ARBA" id="ARBA00016512"/>
    </source>
</evidence>
<dbReference type="CDD" id="cd14254">
    <property type="entry name" value="Dockerin_II"/>
    <property type="match status" value="1"/>
</dbReference>
<dbReference type="InterPro" id="IPR006644">
    <property type="entry name" value="Cadg"/>
</dbReference>
<dbReference type="InterPro" id="IPR011050">
    <property type="entry name" value="Pectin_lyase_fold/virulence"/>
</dbReference>
<dbReference type="Gene3D" id="2.160.20.10">
    <property type="entry name" value="Single-stranded right-handed beta-helix, Pectin lyase-like"/>
    <property type="match status" value="1"/>
</dbReference>
<dbReference type="Pfam" id="PF05345">
    <property type="entry name" value="He_PIG"/>
    <property type="match status" value="2"/>
</dbReference>
<dbReference type="GO" id="GO:0030246">
    <property type="term" value="F:carbohydrate binding"/>
    <property type="evidence" value="ECO:0007669"/>
    <property type="project" value="InterPro"/>
</dbReference>
<dbReference type="GO" id="GO:0016020">
    <property type="term" value="C:membrane"/>
    <property type="evidence" value="ECO:0007669"/>
    <property type="project" value="InterPro"/>
</dbReference>
<dbReference type="PROSITE" id="PS00018">
    <property type="entry name" value="EF_HAND_1"/>
    <property type="match status" value="1"/>
</dbReference>
<comment type="caution">
    <text evidence="4">The sequence shown here is derived from an EMBL/GenBank/DDBJ whole genome shotgun (WGS) entry which is preliminary data.</text>
</comment>
<evidence type="ECO:0000256" key="2">
    <source>
        <dbReference type="ARBA" id="ARBA00022737"/>
    </source>
</evidence>
<dbReference type="InterPro" id="IPR010671">
    <property type="entry name" value="Disaggr-rel_dom"/>
</dbReference>
<dbReference type="RefSeq" id="WP_270095787.1">
    <property type="nucleotide sequence ID" value="NZ_JAQFFK010000002.1"/>
</dbReference>
<dbReference type="SMART" id="SM00736">
    <property type="entry name" value="CADG"/>
    <property type="match status" value="2"/>
</dbReference>